<dbReference type="EMBL" id="AP003837">
    <property type="protein sequence ID" value="BAC57287.1"/>
    <property type="molecule type" value="Genomic_DNA"/>
</dbReference>
<protein>
    <submittedName>
        <fullName evidence="2">Uncharacterized protein</fullName>
    </submittedName>
</protein>
<evidence type="ECO:0000313" key="5">
    <source>
        <dbReference type="Proteomes" id="UP000000763"/>
    </source>
</evidence>
<proteinExistence type="predicted"/>
<gene>
    <name evidence="2" type="primary">OJ1559_F09.127</name>
    <name evidence="3" type="ORF">OJ1136_A05.17</name>
    <name evidence="4" type="ORF">OsJ_23519</name>
</gene>
<reference evidence="2" key="2">
    <citation type="submission" date="2001-07" db="EMBL/GenBank/DDBJ databases">
        <title>Oryza sativa nipponbare(GA3) genomic DNA, chromosome 7, BAC clone:OJ1559_F09.</title>
        <authorList>
            <person name="Sasaki T."/>
            <person name="Matsumoto T."/>
            <person name="Yamamoto K."/>
        </authorList>
    </citation>
    <scope>NUCLEOTIDE SEQUENCE</scope>
</reference>
<feature type="compositionally biased region" description="Basic and acidic residues" evidence="1">
    <location>
        <begin position="88"/>
        <end position="125"/>
    </location>
</feature>
<name>A3BHP8_ORYSJ</name>
<evidence type="ECO:0000313" key="4">
    <source>
        <dbReference type="EMBL" id="EAZ39087.1"/>
    </source>
</evidence>
<dbReference type="Proteomes" id="UP000007752">
    <property type="component" value="Chromosome 7"/>
</dbReference>
<feature type="region of interest" description="Disordered" evidence="1">
    <location>
        <begin position="71"/>
        <end position="131"/>
    </location>
</feature>
<accession>Q84ZN1</accession>
<accession>A3BHP8</accession>
<reference evidence="5" key="5">
    <citation type="journal article" date="2008" name="Nucleic Acids Res.">
        <title>The rice annotation project database (RAP-DB): 2008 update.</title>
        <authorList>
            <consortium name="The rice annotation project (RAP)"/>
        </authorList>
    </citation>
    <scope>GENOME REANNOTATION</scope>
    <source>
        <strain evidence="5">cv. Nipponbare</strain>
    </source>
</reference>
<dbReference type="EMBL" id="AP003748">
    <property type="protein sequence ID" value="BAD30180.1"/>
    <property type="molecule type" value="Genomic_DNA"/>
</dbReference>
<reference evidence="3" key="1">
    <citation type="submission" date="2001-06" db="EMBL/GenBank/DDBJ databases">
        <title>Oryza sativa nipponbare(GA3) genomic DNA, chromosome 7, BAC clone:OJ1136_A05.</title>
        <authorList>
            <person name="Sasaki T."/>
            <person name="Matsumoto T."/>
            <person name="Yamamoto K."/>
        </authorList>
    </citation>
    <scope>NUCLEOTIDE SEQUENCE</scope>
</reference>
<evidence type="ECO:0000313" key="3">
    <source>
        <dbReference type="EMBL" id="BAD30180.1"/>
    </source>
</evidence>
<dbReference type="EMBL" id="CM000144">
    <property type="protein sequence ID" value="EAZ39087.1"/>
    <property type="molecule type" value="Genomic_DNA"/>
</dbReference>
<sequence length="168" mass="18183">MEDRRAAWSWSWSWSWSTGIGNGRRAATLGGATEIGGCAEDGDREELGFARERERGDRSRDWAADWIDGREAAVGGQTGAATGVDSGDAMRERKQRISEGGTGERERRGCGAGERELRKGEERMPSDAGESAIKGRCGAIRSKVAFRTVFPTRAGYAHGKRNGSLVCD</sequence>
<feature type="compositionally biased region" description="Low complexity" evidence="1">
    <location>
        <begin position="72"/>
        <end position="84"/>
    </location>
</feature>
<reference evidence="5" key="3">
    <citation type="journal article" date="2005" name="Nature">
        <title>The map-based sequence of the rice genome.</title>
        <authorList>
            <consortium name="International rice genome sequencing project (IRGSP)"/>
            <person name="Matsumoto T."/>
            <person name="Wu J."/>
            <person name="Kanamori H."/>
            <person name="Katayose Y."/>
            <person name="Fujisawa M."/>
            <person name="Namiki N."/>
            <person name="Mizuno H."/>
            <person name="Yamamoto K."/>
            <person name="Antonio B.A."/>
            <person name="Baba T."/>
            <person name="Sakata K."/>
            <person name="Nagamura Y."/>
            <person name="Aoki H."/>
            <person name="Arikawa K."/>
            <person name="Arita K."/>
            <person name="Bito T."/>
            <person name="Chiden Y."/>
            <person name="Fujitsuka N."/>
            <person name="Fukunaka R."/>
            <person name="Hamada M."/>
            <person name="Harada C."/>
            <person name="Hayashi A."/>
            <person name="Hijishita S."/>
            <person name="Honda M."/>
            <person name="Hosokawa S."/>
            <person name="Ichikawa Y."/>
            <person name="Idonuma A."/>
            <person name="Iijima M."/>
            <person name="Ikeda M."/>
            <person name="Ikeno M."/>
            <person name="Ito K."/>
            <person name="Ito S."/>
            <person name="Ito T."/>
            <person name="Ito Y."/>
            <person name="Ito Y."/>
            <person name="Iwabuchi A."/>
            <person name="Kamiya K."/>
            <person name="Karasawa W."/>
            <person name="Kurita K."/>
            <person name="Katagiri S."/>
            <person name="Kikuta A."/>
            <person name="Kobayashi H."/>
            <person name="Kobayashi N."/>
            <person name="Machita K."/>
            <person name="Maehara T."/>
            <person name="Masukawa M."/>
            <person name="Mizubayashi T."/>
            <person name="Mukai Y."/>
            <person name="Nagasaki H."/>
            <person name="Nagata Y."/>
            <person name="Naito S."/>
            <person name="Nakashima M."/>
            <person name="Nakama Y."/>
            <person name="Nakamichi Y."/>
            <person name="Nakamura M."/>
            <person name="Meguro A."/>
            <person name="Negishi M."/>
            <person name="Ohta I."/>
            <person name="Ohta T."/>
            <person name="Okamoto M."/>
            <person name="Ono N."/>
            <person name="Saji S."/>
            <person name="Sakaguchi M."/>
            <person name="Sakai K."/>
            <person name="Shibata M."/>
            <person name="Shimokawa T."/>
            <person name="Song J."/>
            <person name="Takazaki Y."/>
            <person name="Terasawa K."/>
            <person name="Tsugane M."/>
            <person name="Tsuji K."/>
            <person name="Ueda S."/>
            <person name="Waki K."/>
            <person name="Yamagata H."/>
            <person name="Yamamoto M."/>
            <person name="Yamamoto S."/>
            <person name="Yamane H."/>
            <person name="Yoshiki S."/>
            <person name="Yoshihara R."/>
            <person name="Yukawa K."/>
            <person name="Zhong H."/>
            <person name="Yano M."/>
            <person name="Yuan Q."/>
            <person name="Ouyang S."/>
            <person name="Liu J."/>
            <person name="Jones K.M."/>
            <person name="Gansberger K."/>
            <person name="Moffat K."/>
            <person name="Hill J."/>
            <person name="Bera J."/>
            <person name="Fadrosh D."/>
            <person name="Jin S."/>
            <person name="Johri S."/>
            <person name="Kim M."/>
            <person name="Overton L."/>
            <person name="Reardon M."/>
            <person name="Tsitrin T."/>
            <person name="Vuong H."/>
            <person name="Weaver B."/>
            <person name="Ciecko A."/>
            <person name="Tallon L."/>
            <person name="Jackson J."/>
            <person name="Pai G."/>
            <person name="Aken S.V."/>
            <person name="Utterback T."/>
            <person name="Reidmuller S."/>
            <person name="Feldblyum T."/>
            <person name="Hsiao J."/>
            <person name="Zismann V."/>
            <person name="Iobst S."/>
            <person name="de Vazeille A.R."/>
            <person name="Buell C.R."/>
            <person name="Ying K."/>
            <person name="Li Y."/>
            <person name="Lu T."/>
            <person name="Huang Y."/>
            <person name="Zhao Q."/>
            <person name="Feng Q."/>
            <person name="Zhang L."/>
            <person name="Zhu J."/>
            <person name="Weng Q."/>
            <person name="Mu J."/>
            <person name="Lu Y."/>
            <person name="Fan D."/>
            <person name="Liu Y."/>
            <person name="Guan J."/>
            <person name="Zhang Y."/>
            <person name="Yu S."/>
            <person name="Liu X."/>
            <person name="Zhang Y."/>
            <person name="Hong G."/>
            <person name="Han B."/>
            <person name="Choisne N."/>
            <person name="Demange N."/>
            <person name="Orjeda G."/>
            <person name="Samain S."/>
            <person name="Cattolico L."/>
            <person name="Pelletier E."/>
            <person name="Couloux A."/>
            <person name="Segurens B."/>
            <person name="Wincker P."/>
            <person name="D'Hont A."/>
            <person name="Scarpelli C."/>
            <person name="Weissenbach J."/>
            <person name="Salanoubat M."/>
            <person name="Quetier F."/>
            <person name="Yu Y."/>
            <person name="Kim H.R."/>
            <person name="Rambo T."/>
            <person name="Currie J."/>
            <person name="Collura K."/>
            <person name="Luo M."/>
            <person name="Yang T."/>
            <person name="Ammiraju J.S.S."/>
            <person name="Engler F."/>
            <person name="Soderlund C."/>
            <person name="Wing R.A."/>
            <person name="Palmer L.E."/>
            <person name="de la Bastide M."/>
            <person name="Spiegel L."/>
            <person name="Nascimento L."/>
            <person name="Zutavern T."/>
            <person name="O'Shaughnessy A."/>
            <person name="Dike S."/>
            <person name="Dedhia N."/>
            <person name="Preston R."/>
            <person name="Balija V."/>
            <person name="McCombie W.R."/>
            <person name="Chow T."/>
            <person name="Chen H."/>
            <person name="Chung M."/>
            <person name="Chen C."/>
            <person name="Shaw J."/>
            <person name="Wu H."/>
            <person name="Hsiao K."/>
            <person name="Chao Y."/>
            <person name="Chu M."/>
            <person name="Cheng C."/>
            <person name="Hour A."/>
            <person name="Lee P."/>
            <person name="Lin S."/>
            <person name="Lin Y."/>
            <person name="Liou J."/>
            <person name="Liu S."/>
            <person name="Hsing Y."/>
            <person name="Raghuvanshi S."/>
            <person name="Mohanty A."/>
            <person name="Bharti A.K."/>
            <person name="Gaur A."/>
            <person name="Gupta V."/>
            <person name="Kumar D."/>
            <person name="Ravi V."/>
            <person name="Vij S."/>
            <person name="Kapur A."/>
            <person name="Khurana P."/>
            <person name="Khurana P."/>
            <person name="Khurana J.P."/>
            <person name="Tyagi A.K."/>
            <person name="Gaikwad K."/>
            <person name="Singh A."/>
            <person name="Dalal V."/>
            <person name="Srivastava S."/>
            <person name="Dixit A."/>
            <person name="Pal A.K."/>
            <person name="Ghazi I.A."/>
            <person name="Yadav M."/>
            <person name="Pandit A."/>
            <person name="Bhargava A."/>
            <person name="Sureshbabu K."/>
            <person name="Batra K."/>
            <person name="Sharma T.R."/>
            <person name="Mohapatra T."/>
            <person name="Singh N.K."/>
            <person name="Messing J."/>
            <person name="Nelson A.B."/>
            <person name="Fuks G."/>
            <person name="Kavchok S."/>
            <person name="Keizer G."/>
            <person name="Linton E."/>
            <person name="Llaca V."/>
            <person name="Song R."/>
            <person name="Tanyolac B."/>
            <person name="Young S."/>
            <person name="Ho-Il K."/>
            <person name="Hahn J.H."/>
            <person name="Sangsakoo G."/>
            <person name="Vanavichit A."/>
            <person name="de Mattos Luiz.A.T."/>
            <person name="Zimmer P.D."/>
            <person name="Malone G."/>
            <person name="Dellagostin O."/>
            <person name="de Oliveira A.C."/>
            <person name="Bevan M."/>
            <person name="Bancroft I."/>
            <person name="Minx P."/>
            <person name="Cordum H."/>
            <person name="Wilson R."/>
            <person name="Cheng Z."/>
            <person name="Jin W."/>
            <person name="Jiang J."/>
            <person name="Leong S.A."/>
            <person name="Iwama H."/>
            <person name="Gojobori T."/>
            <person name="Itoh T."/>
            <person name="Niimura Y."/>
            <person name="Fujii Y."/>
            <person name="Habara T."/>
            <person name="Sakai H."/>
            <person name="Sato Y."/>
            <person name="Wilson G."/>
            <person name="Kumar K."/>
            <person name="McCouch S."/>
            <person name="Juretic N."/>
            <person name="Hoen D."/>
            <person name="Wright S."/>
            <person name="Bruskiewich R."/>
            <person name="Bureau T."/>
            <person name="Miyao A."/>
            <person name="Hirochika H."/>
            <person name="Nishikawa T."/>
            <person name="Kadowaki K."/>
            <person name="Sugiura M."/>
            <person name="Burr B."/>
            <person name="Sasaki T."/>
        </authorList>
    </citation>
    <scope>NUCLEOTIDE SEQUENCE [LARGE SCALE GENOMIC DNA]</scope>
    <source>
        <strain evidence="5">cv. Nipponbare</strain>
    </source>
</reference>
<evidence type="ECO:0000313" key="2">
    <source>
        <dbReference type="EMBL" id="BAC57287.1"/>
    </source>
</evidence>
<dbReference type="AlphaFoldDB" id="A3BHP8"/>
<reference evidence="4" key="6">
    <citation type="submission" date="2008-12" db="EMBL/GenBank/DDBJ databases">
        <title>Improved gene annotation of the rice (Oryza sativa) genomes.</title>
        <authorList>
            <person name="Wang J."/>
            <person name="Li R."/>
            <person name="Fan W."/>
            <person name="Huang Q."/>
            <person name="Zhang J."/>
            <person name="Zhou Y."/>
            <person name="Hu Y."/>
            <person name="Zi S."/>
            <person name="Li J."/>
            <person name="Ni P."/>
            <person name="Zheng H."/>
            <person name="Zhang Y."/>
            <person name="Zhao M."/>
            <person name="Hao Q."/>
            <person name="McDermott J."/>
            <person name="Samudrala R."/>
            <person name="Kristiansen K."/>
            <person name="Wong G.K.-S."/>
        </authorList>
    </citation>
    <scope>NUCLEOTIDE SEQUENCE</scope>
</reference>
<dbReference type="Proteomes" id="UP000000763">
    <property type="component" value="Chromosome 7"/>
</dbReference>
<evidence type="ECO:0000256" key="1">
    <source>
        <dbReference type="SAM" id="MobiDB-lite"/>
    </source>
</evidence>
<reference evidence="4" key="4">
    <citation type="journal article" date="2005" name="PLoS Biol.">
        <title>The genomes of Oryza sativa: a history of duplications.</title>
        <authorList>
            <person name="Yu J."/>
            <person name="Wang J."/>
            <person name="Lin W."/>
            <person name="Li S."/>
            <person name="Li H."/>
            <person name="Zhou J."/>
            <person name="Ni P."/>
            <person name="Dong W."/>
            <person name="Hu S."/>
            <person name="Zeng C."/>
            <person name="Zhang J."/>
            <person name="Zhang Y."/>
            <person name="Li R."/>
            <person name="Xu Z."/>
            <person name="Li S."/>
            <person name="Li X."/>
            <person name="Zheng H."/>
            <person name="Cong L."/>
            <person name="Lin L."/>
            <person name="Yin J."/>
            <person name="Geng J."/>
            <person name="Li G."/>
            <person name="Shi J."/>
            <person name="Liu J."/>
            <person name="Lv H."/>
            <person name="Li J."/>
            <person name="Wang J."/>
            <person name="Deng Y."/>
            <person name="Ran L."/>
            <person name="Shi X."/>
            <person name="Wang X."/>
            <person name="Wu Q."/>
            <person name="Li C."/>
            <person name="Ren X."/>
            <person name="Wang J."/>
            <person name="Wang X."/>
            <person name="Li D."/>
            <person name="Liu D."/>
            <person name="Zhang X."/>
            <person name="Ji Z."/>
            <person name="Zhao W."/>
            <person name="Sun Y."/>
            <person name="Zhang Z."/>
            <person name="Bao J."/>
            <person name="Han Y."/>
            <person name="Dong L."/>
            <person name="Ji J."/>
            <person name="Chen P."/>
            <person name="Wu S."/>
            <person name="Liu J."/>
            <person name="Xiao Y."/>
            <person name="Bu D."/>
            <person name="Tan J."/>
            <person name="Yang L."/>
            <person name="Ye C."/>
            <person name="Zhang J."/>
            <person name="Xu J."/>
            <person name="Zhou Y."/>
            <person name="Yu Y."/>
            <person name="Zhang B."/>
            <person name="Zhuang S."/>
            <person name="Wei H."/>
            <person name="Liu B."/>
            <person name="Lei M."/>
            <person name="Yu H."/>
            <person name="Li Y."/>
            <person name="Xu H."/>
            <person name="Wei S."/>
            <person name="He X."/>
            <person name="Fang L."/>
            <person name="Zhang Z."/>
            <person name="Zhang Y."/>
            <person name="Huang X."/>
            <person name="Su Z."/>
            <person name="Tong W."/>
            <person name="Li J."/>
            <person name="Tong Z."/>
            <person name="Li S."/>
            <person name="Ye J."/>
            <person name="Wang L."/>
            <person name="Fang L."/>
            <person name="Lei T."/>
            <person name="Chen C."/>
            <person name="Chen H."/>
            <person name="Xu Z."/>
            <person name="Li H."/>
            <person name="Huang H."/>
            <person name="Zhang F."/>
            <person name="Xu H."/>
            <person name="Li N."/>
            <person name="Zhao C."/>
            <person name="Li S."/>
            <person name="Dong L."/>
            <person name="Huang Y."/>
            <person name="Li L."/>
            <person name="Xi Y."/>
            <person name="Qi Q."/>
            <person name="Li W."/>
            <person name="Zhang B."/>
            <person name="Hu W."/>
            <person name="Zhang Y."/>
            <person name="Tian X."/>
            <person name="Jiao Y."/>
            <person name="Liang X."/>
            <person name="Jin J."/>
            <person name="Gao L."/>
            <person name="Zheng W."/>
            <person name="Hao B."/>
            <person name="Liu S."/>
            <person name="Wang W."/>
            <person name="Yuan L."/>
            <person name="Cao M."/>
            <person name="McDermott J."/>
            <person name="Samudrala R."/>
            <person name="Wang J."/>
            <person name="Wong G.K."/>
            <person name="Yang H."/>
        </authorList>
    </citation>
    <scope>NUCLEOTIDE SEQUENCE [LARGE SCALE GENOMIC DNA]</scope>
</reference>
<organism evidence="2 5">
    <name type="scientific">Oryza sativa subsp. japonica</name>
    <name type="common">Rice</name>
    <dbReference type="NCBI Taxonomy" id="39947"/>
    <lineage>
        <taxon>Eukaryota</taxon>
        <taxon>Viridiplantae</taxon>
        <taxon>Streptophyta</taxon>
        <taxon>Embryophyta</taxon>
        <taxon>Tracheophyta</taxon>
        <taxon>Spermatophyta</taxon>
        <taxon>Magnoliopsida</taxon>
        <taxon>Liliopsida</taxon>
        <taxon>Poales</taxon>
        <taxon>Poaceae</taxon>
        <taxon>BOP clade</taxon>
        <taxon>Oryzoideae</taxon>
        <taxon>Oryzeae</taxon>
        <taxon>Oryzinae</taxon>
        <taxon>Oryza</taxon>
        <taxon>Oryza sativa</taxon>
    </lineage>
</organism>